<name>A0A5D2BMY0_GOSDA</name>
<accession>A0A5D2BMY0</accession>
<reference evidence="1 2" key="1">
    <citation type="submission" date="2019-06" db="EMBL/GenBank/DDBJ databases">
        <title>WGS assembly of Gossypium darwinii.</title>
        <authorList>
            <person name="Chen Z.J."/>
            <person name="Sreedasyam A."/>
            <person name="Ando A."/>
            <person name="Song Q."/>
            <person name="De L."/>
            <person name="Hulse-Kemp A."/>
            <person name="Ding M."/>
            <person name="Ye W."/>
            <person name="Kirkbride R."/>
            <person name="Jenkins J."/>
            <person name="Plott C."/>
            <person name="Lovell J."/>
            <person name="Lin Y.-M."/>
            <person name="Vaughn R."/>
            <person name="Liu B."/>
            <person name="Li W."/>
            <person name="Simpson S."/>
            <person name="Scheffler B."/>
            <person name="Saski C."/>
            <person name="Grover C."/>
            <person name="Hu G."/>
            <person name="Conover J."/>
            <person name="Carlson J."/>
            <person name="Shu S."/>
            <person name="Boston L."/>
            <person name="Williams M."/>
            <person name="Peterson D."/>
            <person name="Mcgee K."/>
            <person name="Jones D."/>
            <person name="Wendel J."/>
            <person name="Stelly D."/>
            <person name="Grimwood J."/>
            <person name="Schmutz J."/>
        </authorList>
    </citation>
    <scope>NUCLEOTIDE SEQUENCE [LARGE SCALE GENOMIC DNA]</scope>
    <source>
        <strain evidence="1">1808015.09</strain>
    </source>
</reference>
<keyword evidence="2" id="KW-1185">Reference proteome</keyword>
<gene>
    <name evidence="1" type="ORF">ES288_D08G099500v1</name>
</gene>
<proteinExistence type="predicted"/>
<sequence length="49" mass="5360">MTALENGCAGLNSKDHGCTVSVHHFDRHRGLPHVVYFVLQNSKPCGPTK</sequence>
<dbReference type="EMBL" id="CM017708">
    <property type="protein sequence ID" value="TYG56886.1"/>
    <property type="molecule type" value="Genomic_DNA"/>
</dbReference>
<evidence type="ECO:0000313" key="1">
    <source>
        <dbReference type="EMBL" id="TYG56886.1"/>
    </source>
</evidence>
<evidence type="ECO:0000313" key="2">
    <source>
        <dbReference type="Proteomes" id="UP000323506"/>
    </source>
</evidence>
<dbReference type="AlphaFoldDB" id="A0A5D2BMY0"/>
<protein>
    <submittedName>
        <fullName evidence="1">Uncharacterized protein</fullName>
    </submittedName>
</protein>
<organism evidence="1 2">
    <name type="scientific">Gossypium darwinii</name>
    <name type="common">Darwin's cotton</name>
    <name type="synonym">Gossypium barbadense var. darwinii</name>
    <dbReference type="NCBI Taxonomy" id="34276"/>
    <lineage>
        <taxon>Eukaryota</taxon>
        <taxon>Viridiplantae</taxon>
        <taxon>Streptophyta</taxon>
        <taxon>Embryophyta</taxon>
        <taxon>Tracheophyta</taxon>
        <taxon>Spermatophyta</taxon>
        <taxon>Magnoliopsida</taxon>
        <taxon>eudicotyledons</taxon>
        <taxon>Gunneridae</taxon>
        <taxon>Pentapetalae</taxon>
        <taxon>rosids</taxon>
        <taxon>malvids</taxon>
        <taxon>Malvales</taxon>
        <taxon>Malvaceae</taxon>
        <taxon>Malvoideae</taxon>
        <taxon>Gossypium</taxon>
    </lineage>
</organism>
<dbReference type="Proteomes" id="UP000323506">
    <property type="component" value="Chromosome D08"/>
</dbReference>